<protein>
    <submittedName>
        <fullName evidence="2">Uncharacterized protein</fullName>
    </submittedName>
</protein>
<proteinExistence type="predicted"/>
<evidence type="ECO:0000313" key="2">
    <source>
        <dbReference type="EMBL" id="KAF3499658.1"/>
    </source>
</evidence>
<name>A0A8S9NCP9_BRACR</name>
<dbReference type="EMBL" id="QGKX02001621">
    <property type="protein sequence ID" value="KAF3499658.1"/>
    <property type="molecule type" value="Genomic_DNA"/>
</dbReference>
<reference evidence="2" key="1">
    <citation type="submission" date="2019-12" db="EMBL/GenBank/DDBJ databases">
        <title>Genome sequencing and annotation of Brassica cretica.</title>
        <authorList>
            <person name="Studholme D.J."/>
            <person name="Sarris P."/>
        </authorList>
    </citation>
    <scope>NUCLEOTIDE SEQUENCE</scope>
    <source>
        <strain evidence="2">PFS-109/04</strain>
        <tissue evidence="2">Leaf</tissue>
    </source>
</reference>
<sequence>MLWEATEQLKTHKPDLQQIPYNLIGEEGKEEQEKNVSLFPVMVRNTAHQKCNEIHRRLPRRPYDICETPFAKRKRVVRPKEELQIGNSDELSNLPESETRDKKISEATASTPPPLSRSRYWD</sequence>
<gene>
    <name evidence="2" type="ORF">F2Q69_00043579</name>
</gene>
<dbReference type="AlphaFoldDB" id="A0A8S9NCP9"/>
<feature type="region of interest" description="Disordered" evidence="1">
    <location>
        <begin position="76"/>
        <end position="122"/>
    </location>
</feature>
<evidence type="ECO:0000256" key="1">
    <source>
        <dbReference type="SAM" id="MobiDB-lite"/>
    </source>
</evidence>
<evidence type="ECO:0000313" key="3">
    <source>
        <dbReference type="Proteomes" id="UP000712600"/>
    </source>
</evidence>
<accession>A0A8S9NCP9</accession>
<dbReference type="Proteomes" id="UP000712600">
    <property type="component" value="Unassembled WGS sequence"/>
</dbReference>
<feature type="compositionally biased region" description="Polar residues" evidence="1">
    <location>
        <begin position="85"/>
        <end position="96"/>
    </location>
</feature>
<comment type="caution">
    <text evidence="2">The sequence shown here is derived from an EMBL/GenBank/DDBJ whole genome shotgun (WGS) entry which is preliminary data.</text>
</comment>
<organism evidence="2 3">
    <name type="scientific">Brassica cretica</name>
    <name type="common">Mustard</name>
    <dbReference type="NCBI Taxonomy" id="69181"/>
    <lineage>
        <taxon>Eukaryota</taxon>
        <taxon>Viridiplantae</taxon>
        <taxon>Streptophyta</taxon>
        <taxon>Embryophyta</taxon>
        <taxon>Tracheophyta</taxon>
        <taxon>Spermatophyta</taxon>
        <taxon>Magnoliopsida</taxon>
        <taxon>eudicotyledons</taxon>
        <taxon>Gunneridae</taxon>
        <taxon>Pentapetalae</taxon>
        <taxon>rosids</taxon>
        <taxon>malvids</taxon>
        <taxon>Brassicales</taxon>
        <taxon>Brassicaceae</taxon>
        <taxon>Brassiceae</taxon>
        <taxon>Brassica</taxon>
    </lineage>
</organism>